<organism evidence="1 2">
    <name type="scientific">Serinibacter salmoneus</name>
    <dbReference type="NCBI Taxonomy" id="556530"/>
    <lineage>
        <taxon>Bacteria</taxon>
        <taxon>Bacillati</taxon>
        <taxon>Actinomycetota</taxon>
        <taxon>Actinomycetes</taxon>
        <taxon>Micrococcales</taxon>
        <taxon>Beutenbergiaceae</taxon>
        <taxon>Serinibacter</taxon>
    </lineage>
</organism>
<accession>A0A2A9CX77</accession>
<keyword evidence="2" id="KW-1185">Reference proteome</keyword>
<sequence length="332" mass="34872">MPPTAAMYRRRRIATVVALLLIVVLGVAAVFGVRWFQQRAEAERQQELYATSAEAVRAYEDSVLALLSPGVVTLAMVTGTADESAETVAGIQEECARVSEYADTVESAWTTLGEAPEVPDDLDEDFPGAAQLRVRPGQAQSAAQEYAAAIADAAKQVARFCGGYPALAQIMAQQDTAVTSLTESLTACTEAEEGCLPQDTSAWPALRGDLEAVFVTPHRERAQLLAEWCPTDALAPVCAARAEGDSALAAAGDAYLDAVDSQSREAVAAARAGIAEEREAADALLAAAVTEALGESGTGGSEERIAAAIREWTRTVQAEWLAADEALMRAVG</sequence>
<gene>
    <name evidence="1" type="ORF">ATL40_0557</name>
</gene>
<reference evidence="1 2" key="1">
    <citation type="submission" date="2017-10" db="EMBL/GenBank/DDBJ databases">
        <title>Sequencing the genomes of 1000 actinobacteria strains.</title>
        <authorList>
            <person name="Klenk H.-P."/>
        </authorList>
    </citation>
    <scope>NUCLEOTIDE SEQUENCE [LARGE SCALE GENOMIC DNA]</scope>
    <source>
        <strain evidence="1 2">DSM 21801</strain>
    </source>
</reference>
<dbReference type="RefSeq" id="WP_098468206.1">
    <property type="nucleotide sequence ID" value="NZ_PDJD01000001.1"/>
</dbReference>
<dbReference type="AlphaFoldDB" id="A0A2A9CX77"/>
<evidence type="ECO:0000313" key="2">
    <source>
        <dbReference type="Proteomes" id="UP000224915"/>
    </source>
</evidence>
<dbReference type="OrthoDB" id="9920256at2"/>
<evidence type="ECO:0000313" key="1">
    <source>
        <dbReference type="EMBL" id="PFG19003.1"/>
    </source>
</evidence>
<dbReference type="Proteomes" id="UP000224915">
    <property type="component" value="Unassembled WGS sequence"/>
</dbReference>
<comment type="caution">
    <text evidence="1">The sequence shown here is derived from an EMBL/GenBank/DDBJ whole genome shotgun (WGS) entry which is preliminary data.</text>
</comment>
<dbReference type="EMBL" id="PDJD01000001">
    <property type="protein sequence ID" value="PFG19003.1"/>
    <property type="molecule type" value="Genomic_DNA"/>
</dbReference>
<name>A0A2A9CX77_9MICO</name>
<protein>
    <submittedName>
        <fullName evidence="1">Uncharacterized protein</fullName>
    </submittedName>
</protein>
<proteinExistence type="predicted"/>